<dbReference type="InterPro" id="IPR023213">
    <property type="entry name" value="CAT-like_dom_sf"/>
</dbReference>
<dbReference type="PANTHER" id="PTHR45527">
    <property type="entry name" value="NONRIBOSOMAL PEPTIDE SYNTHETASE"/>
    <property type="match status" value="1"/>
</dbReference>
<evidence type="ECO:0000259" key="2">
    <source>
        <dbReference type="Pfam" id="PF00668"/>
    </source>
</evidence>
<dbReference type="SUPFAM" id="SSF56801">
    <property type="entry name" value="Acetyl-CoA synthetase-like"/>
    <property type="match status" value="1"/>
</dbReference>
<name>A0A0N8QEG0_PSESX</name>
<dbReference type="Gene3D" id="3.30.559.30">
    <property type="entry name" value="Nonribosomal peptide synthetase, condensation domain"/>
    <property type="match status" value="1"/>
</dbReference>
<dbReference type="GO" id="GO:0005737">
    <property type="term" value="C:cytoplasm"/>
    <property type="evidence" value="ECO:0007669"/>
    <property type="project" value="TreeGrafter"/>
</dbReference>
<organism evidence="3 4">
    <name type="scientific">Pseudomonas syringae pv. aceris</name>
    <dbReference type="NCBI Taxonomy" id="199198"/>
    <lineage>
        <taxon>Bacteria</taxon>
        <taxon>Pseudomonadati</taxon>
        <taxon>Pseudomonadota</taxon>
        <taxon>Gammaproteobacteria</taxon>
        <taxon>Pseudomonadales</taxon>
        <taxon>Pseudomonadaceae</taxon>
        <taxon>Pseudomonas</taxon>
        <taxon>Pseudomonas syringae</taxon>
    </lineage>
</organism>
<gene>
    <name evidence="3" type="ORF">ALO91_04945</name>
</gene>
<evidence type="ECO:0000259" key="1">
    <source>
        <dbReference type="Pfam" id="PF00501"/>
    </source>
</evidence>
<dbReference type="SUPFAM" id="SSF52777">
    <property type="entry name" value="CoA-dependent acyltransferases"/>
    <property type="match status" value="1"/>
</dbReference>
<proteinExistence type="predicted"/>
<dbReference type="EMBL" id="LJPM01000195">
    <property type="protein sequence ID" value="KPW22286.1"/>
    <property type="molecule type" value="Genomic_DNA"/>
</dbReference>
<accession>A0A0N8QEG0</accession>
<dbReference type="Pfam" id="PF00501">
    <property type="entry name" value="AMP-binding"/>
    <property type="match status" value="1"/>
</dbReference>
<dbReference type="GO" id="GO:0043041">
    <property type="term" value="P:amino acid activation for nonribosomal peptide biosynthetic process"/>
    <property type="evidence" value="ECO:0007669"/>
    <property type="project" value="TreeGrafter"/>
</dbReference>
<feature type="domain" description="AMP-dependent synthetase/ligase" evidence="1">
    <location>
        <begin position="328"/>
        <end position="662"/>
    </location>
</feature>
<dbReference type="Gene3D" id="3.40.50.980">
    <property type="match status" value="2"/>
</dbReference>
<dbReference type="InterPro" id="IPR020845">
    <property type="entry name" value="AMP-binding_CS"/>
</dbReference>
<dbReference type="AlphaFoldDB" id="A0A0N8QEG0"/>
<dbReference type="Gene3D" id="3.30.559.10">
    <property type="entry name" value="Chloramphenicol acetyltransferase-like domain"/>
    <property type="match status" value="1"/>
</dbReference>
<dbReference type="Pfam" id="PF00668">
    <property type="entry name" value="Condensation"/>
    <property type="match status" value="1"/>
</dbReference>
<dbReference type="FunFam" id="3.40.50.980:FF:000001">
    <property type="entry name" value="Non-ribosomal peptide synthetase"/>
    <property type="match status" value="1"/>
</dbReference>
<dbReference type="InterPro" id="IPR001242">
    <property type="entry name" value="Condensation_dom"/>
</dbReference>
<feature type="non-terminal residue" evidence="3">
    <location>
        <position position="662"/>
    </location>
</feature>
<evidence type="ECO:0000313" key="3">
    <source>
        <dbReference type="EMBL" id="KPW22286.1"/>
    </source>
</evidence>
<dbReference type="FunFam" id="3.30.559.30:FF:000028">
    <property type="entry name" value="Non-ribosomal peptide synthetase OfaC"/>
    <property type="match status" value="1"/>
</dbReference>
<protein>
    <submittedName>
        <fullName evidence="3">Syringopeptin synthetase B</fullName>
    </submittedName>
</protein>
<evidence type="ECO:0000313" key="4">
    <source>
        <dbReference type="Proteomes" id="UP000050297"/>
    </source>
</evidence>
<sequence>MLFHHIAIDHAALELVQHEIHAHLYGQAHTLGEPVPYRNYVAQARLGVTNKQHEGFFREMLGDVDEPTLPFGLHDVRGDGHGVEEAHQTLPIELSQRLRTQARLQGVSAASLHHLAWAQVLGRLSGRNDVVFGTVLLGRMRGGEGARRALGMFINTLPLRVAVGEQDVRAGVRATHAHLTALLGHEHASLALAQRCSGVSAPTPLFSALLNYRHSSAEAVTGQAVQLWEGIEVRGGEERTNYPLILSLDDLGEGFSLNVQAVAGIGAQRVCAYMQTALESLVHALEQTPQAPLSRLPILPADEREQLLVAFNDTALDYPQQQTIHGMFEAQVERTPEGVAVVHGEQRLTYRELNEQANRLAHALRKQGVQPDSRVGICVERGAEMVVGLLAILKAGGGYVPLDPAYPAERIAYMLQDSAPAAVLAQTATQGLLADVSVPVINLDLSDWQDQSVQNPQVPGLTSAHLAYLIYTSGSTGLPKGVMIEHRNTVNFLTWAHTAFDASALEKTLFSTSLNFDLAVYECFAPLTSGGSIEVVKNVLELQHGEHDIGLINTVPSALKALLEVNGLPESVHTVNVAGEALKQSLVESLFENTGVQRLCNLYGPSETTTYSSWVAMDRDDGFAPHIGKPVGNTQFYLLDEQQQPVPLGVAGEIYIGGAGVA</sequence>
<dbReference type="Gene3D" id="2.30.38.10">
    <property type="entry name" value="Luciferase, Domain 3"/>
    <property type="match status" value="1"/>
</dbReference>
<dbReference type="Proteomes" id="UP000050297">
    <property type="component" value="Unassembled WGS sequence"/>
</dbReference>
<comment type="caution">
    <text evidence="3">The sequence shown here is derived from an EMBL/GenBank/DDBJ whole genome shotgun (WGS) entry which is preliminary data.</text>
</comment>
<feature type="domain" description="Condensation" evidence="2">
    <location>
        <begin position="3"/>
        <end position="308"/>
    </location>
</feature>
<dbReference type="GO" id="GO:0044550">
    <property type="term" value="P:secondary metabolite biosynthetic process"/>
    <property type="evidence" value="ECO:0007669"/>
    <property type="project" value="TreeGrafter"/>
</dbReference>
<dbReference type="CDD" id="cd19544">
    <property type="entry name" value="E-C_NRPS"/>
    <property type="match status" value="1"/>
</dbReference>
<dbReference type="GO" id="GO:0003824">
    <property type="term" value="F:catalytic activity"/>
    <property type="evidence" value="ECO:0007669"/>
    <property type="project" value="InterPro"/>
</dbReference>
<reference evidence="3 4" key="1">
    <citation type="submission" date="2015-09" db="EMBL/GenBank/DDBJ databases">
        <title>Genome announcement of multiple Pseudomonas syringae strains.</title>
        <authorList>
            <person name="Thakur S."/>
            <person name="Wang P.W."/>
            <person name="Gong Y."/>
            <person name="Weir B.S."/>
            <person name="Guttman D.S."/>
        </authorList>
    </citation>
    <scope>NUCLEOTIDE SEQUENCE [LARGE SCALE GENOMIC DNA]</scope>
    <source>
        <strain evidence="3 4">ICMP2802</strain>
    </source>
</reference>
<dbReference type="InterPro" id="IPR000873">
    <property type="entry name" value="AMP-dep_synth/lig_dom"/>
</dbReference>
<dbReference type="PANTHER" id="PTHR45527:SF1">
    <property type="entry name" value="FATTY ACID SYNTHASE"/>
    <property type="match status" value="1"/>
</dbReference>
<dbReference type="PROSITE" id="PS00455">
    <property type="entry name" value="AMP_BINDING"/>
    <property type="match status" value="1"/>
</dbReference>
<dbReference type="GO" id="GO:0031177">
    <property type="term" value="F:phosphopantetheine binding"/>
    <property type="evidence" value="ECO:0007669"/>
    <property type="project" value="TreeGrafter"/>
</dbReference>